<dbReference type="GO" id="GO:0005524">
    <property type="term" value="F:ATP binding"/>
    <property type="evidence" value="ECO:0007669"/>
    <property type="project" value="UniProtKB-KW"/>
</dbReference>
<dbReference type="PANTHER" id="PTHR45627">
    <property type="entry name" value="ADENYLATE CYCLASE TYPE 1"/>
    <property type="match status" value="1"/>
</dbReference>
<sequence length="272" mass="29012">MWLVYEMAKAMIGNITEVRERLCIPNLNMRIGLHYGSCVGGVIGSGRLRYDLWGMDVLTGNMMESNGVPGKINVSEILKNEMEKGFPGEFVFKFNKTVAVLQSTVDSYLIRPAKDFDEDEELAAAAATMAVAGPSASLQQGGGAIPQVQAVASGLRRDATSIRGNYRRRFTILGSAPRVLGRRQSLRGHQFSALALASHGDSGPSDEPRHLGDEGQAAGSVTSHDGPLREEVEDDEIDGLKQLRKEIERAGGLGLDASPSDIGSTPGSALGS</sequence>
<dbReference type="GO" id="GO:0007189">
    <property type="term" value="P:adenylate cyclase-activating G protein-coupled receptor signaling pathway"/>
    <property type="evidence" value="ECO:0007669"/>
    <property type="project" value="TreeGrafter"/>
</dbReference>
<feature type="region of interest" description="Disordered" evidence="12">
    <location>
        <begin position="197"/>
        <end position="272"/>
    </location>
</feature>
<dbReference type="Pfam" id="PF00211">
    <property type="entry name" value="Guanylate_cyc"/>
    <property type="match status" value="1"/>
</dbReference>
<feature type="domain" description="Guanylate cyclase" evidence="13">
    <location>
        <begin position="27"/>
        <end position="64"/>
    </location>
</feature>
<dbReference type="GO" id="GO:0004016">
    <property type="term" value="F:adenylate cyclase activity"/>
    <property type="evidence" value="ECO:0007669"/>
    <property type="project" value="UniProtKB-EC"/>
</dbReference>
<keyword evidence="5" id="KW-0479">Metal-binding</keyword>
<dbReference type="SUPFAM" id="SSF55073">
    <property type="entry name" value="Nucleotide cyclase"/>
    <property type="match status" value="1"/>
</dbReference>
<keyword evidence="7" id="KW-0067">ATP-binding</keyword>
<evidence type="ECO:0000313" key="15">
    <source>
        <dbReference type="Proteomes" id="UP000028837"/>
    </source>
</evidence>
<protein>
    <recommendedName>
        <fullName evidence="3">adenylate cyclase</fullName>
        <ecNumber evidence="3">4.6.1.1</ecNumber>
    </recommendedName>
</protein>
<proteinExistence type="predicted"/>
<dbReference type="EMBL" id="AHZU02001165">
    <property type="protein sequence ID" value="KFG35473.1"/>
    <property type="molecule type" value="Genomic_DNA"/>
</dbReference>
<organism evidence="14 15">
    <name type="scientific">Toxoplasma gondii GAB2-2007-GAL-DOM2</name>
    <dbReference type="NCBI Taxonomy" id="1130820"/>
    <lineage>
        <taxon>Eukaryota</taxon>
        <taxon>Sar</taxon>
        <taxon>Alveolata</taxon>
        <taxon>Apicomplexa</taxon>
        <taxon>Conoidasida</taxon>
        <taxon>Coccidia</taxon>
        <taxon>Eucoccidiorida</taxon>
        <taxon>Eimeriorina</taxon>
        <taxon>Sarcocystidae</taxon>
        <taxon>Toxoplasma</taxon>
    </lineage>
</organism>
<feature type="compositionally biased region" description="Basic and acidic residues" evidence="12">
    <location>
        <begin position="238"/>
        <end position="249"/>
    </location>
</feature>
<evidence type="ECO:0000256" key="9">
    <source>
        <dbReference type="ARBA" id="ARBA00022989"/>
    </source>
</evidence>
<comment type="catalytic activity">
    <reaction evidence="1">
        <text>ATP = 3',5'-cyclic AMP + diphosphate</text>
        <dbReference type="Rhea" id="RHEA:15389"/>
        <dbReference type="ChEBI" id="CHEBI:30616"/>
        <dbReference type="ChEBI" id="CHEBI:33019"/>
        <dbReference type="ChEBI" id="CHEBI:58165"/>
        <dbReference type="EC" id="4.6.1.1"/>
    </reaction>
</comment>
<keyword evidence="6" id="KW-0547">Nucleotide-binding</keyword>
<keyword evidence="9" id="KW-1133">Transmembrane helix</keyword>
<evidence type="ECO:0000256" key="2">
    <source>
        <dbReference type="ARBA" id="ARBA00004141"/>
    </source>
</evidence>
<keyword evidence="11 14" id="KW-0456">Lyase</keyword>
<comment type="subcellular location">
    <subcellularLocation>
        <location evidence="2">Membrane</location>
        <topology evidence="2">Multi-pass membrane protein</topology>
    </subcellularLocation>
</comment>
<evidence type="ECO:0000256" key="6">
    <source>
        <dbReference type="ARBA" id="ARBA00022741"/>
    </source>
</evidence>
<evidence type="ECO:0000256" key="10">
    <source>
        <dbReference type="ARBA" id="ARBA00023136"/>
    </source>
</evidence>
<dbReference type="GO" id="GO:0005886">
    <property type="term" value="C:plasma membrane"/>
    <property type="evidence" value="ECO:0007669"/>
    <property type="project" value="TreeGrafter"/>
</dbReference>
<keyword evidence="8" id="KW-0460">Magnesium</keyword>
<evidence type="ECO:0000256" key="4">
    <source>
        <dbReference type="ARBA" id="ARBA00022692"/>
    </source>
</evidence>
<dbReference type="GO" id="GO:0035556">
    <property type="term" value="P:intracellular signal transduction"/>
    <property type="evidence" value="ECO:0007669"/>
    <property type="project" value="InterPro"/>
</dbReference>
<dbReference type="CDD" id="cd07302">
    <property type="entry name" value="CHD"/>
    <property type="match status" value="1"/>
</dbReference>
<accession>A0A086JTK5</accession>
<reference evidence="14 15" key="1">
    <citation type="submission" date="2014-02" db="EMBL/GenBank/DDBJ databases">
        <authorList>
            <person name="Sibley D."/>
            <person name="Venepally P."/>
            <person name="Karamycheva S."/>
            <person name="Hadjithomas M."/>
            <person name="Khan A."/>
            <person name="Brunk B."/>
            <person name="Roos D."/>
            <person name="Caler E."/>
            <person name="Lorenzi H."/>
        </authorList>
    </citation>
    <scope>NUCLEOTIDE SEQUENCE [LARGE SCALE GENOMIC DNA]</scope>
    <source>
        <strain evidence="14 15">GAB2-2007-GAL-DOM2</strain>
    </source>
</reference>
<dbReference type="GO" id="GO:0009190">
    <property type="term" value="P:cyclic nucleotide biosynthetic process"/>
    <property type="evidence" value="ECO:0007669"/>
    <property type="project" value="InterPro"/>
</dbReference>
<keyword evidence="4" id="KW-0812">Transmembrane</keyword>
<evidence type="ECO:0000256" key="12">
    <source>
        <dbReference type="SAM" id="MobiDB-lite"/>
    </source>
</evidence>
<dbReference type="Proteomes" id="UP000028837">
    <property type="component" value="Unassembled WGS sequence"/>
</dbReference>
<name>A0A086JTK5_TOXGO</name>
<evidence type="ECO:0000259" key="13">
    <source>
        <dbReference type="PROSITE" id="PS50125"/>
    </source>
</evidence>
<dbReference type="AlphaFoldDB" id="A0A086JTK5"/>
<dbReference type="Gene3D" id="3.30.70.1230">
    <property type="entry name" value="Nucleotide cyclase"/>
    <property type="match status" value="1"/>
</dbReference>
<dbReference type="VEuPathDB" id="ToxoDB:TGDOM2_254370B"/>
<evidence type="ECO:0000256" key="7">
    <source>
        <dbReference type="ARBA" id="ARBA00022840"/>
    </source>
</evidence>
<evidence type="ECO:0000256" key="11">
    <source>
        <dbReference type="ARBA" id="ARBA00023239"/>
    </source>
</evidence>
<keyword evidence="10" id="KW-0472">Membrane</keyword>
<feature type="compositionally biased region" description="Polar residues" evidence="12">
    <location>
        <begin position="261"/>
        <end position="272"/>
    </location>
</feature>
<dbReference type="PROSITE" id="PS50125">
    <property type="entry name" value="GUANYLATE_CYCLASE_2"/>
    <property type="match status" value="1"/>
</dbReference>
<evidence type="ECO:0000256" key="3">
    <source>
        <dbReference type="ARBA" id="ARBA00012201"/>
    </source>
</evidence>
<keyword evidence="14" id="KW-0378">Hydrolase</keyword>
<dbReference type="PANTHER" id="PTHR45627:SF12">
    <property type="entry name" value="ADENYLATE CYCLASE TYPE 2"/>
    <property type="match status" value="1"/>
</dbReference>
<evidence type="ECO:0000256" key="8">
    <source>
        <dbReference type="ARBA" id="ARBA00022842"/>
    </source>
</evidence>
<evidence type="ECO:0000256" key="5">
    <source>
        <dbReference type="ARBA" id="ARBA00022723"/>
    </source>
</evidence>
<comment type="caution">
    <text evidence="14">The sequence shown here is derived from an EMBL/GenBank/DDBJ whole genome shotgun (WGS) entry which is preliminary data.</text>
</comment>
<evidence type="ECO:0000313" key="14">
    <source>
        <dbReference type="EMBL" id="KFG35473.1"/>
    </source>
</evidence>
<dbReference type="InterPro" id="IPR001054">
    <property type="entry name" value="A/G_cyclase"/>
</dbReference>
<dbReference type="EC" id="4.6.1.1" evidence="3"/>
<evidence type="ECO:0000256" key="1">
    <source>
        <dbReference type="ARBA" id="ARBA00001593"/>
    </source>
</evidence>
<gene>
    <name evidence="14" type="ORF">TGDOM2_254370B</name>
</gene>
<dbReference type="GO" id="GO:0046872">
    <property type="term" value="F:metal ion binding"/>
    <property type="evidence" value="ECO:0007669"/>
    <property type="project" value="UniProtKB-KW"/>
</dbReference>
<dbReference type="GO" id="GO:0016787">
    <property type="term" value="F:hydrolase activity"/>
    <property type="evidence" value="ECO:0007669"/>
    <property type="project" value="UniProtKB-KW"/>
</dbReference>
<dbReference type="InterPro" id="IPR029787">
    <property type="entry name" value="Nucleotide_cyclase"/>
</dbReference>